<accession>A0ABN3CVV5</accession>
<evidence type="ECO:0000259" key="4">
    <source>
        <dbReference type="Pfam" id="PF09084"/>
    </source>
</evidence>
<dbReference type="RefSeq" id="WP_344489184.1">
    <property type="nucleotide sequence ID" value="NZ_BAAAQX010000033.1"/>
</dbReference>
<sequence>MGHHLTDGALVGSRASVTRRRWRAVALAGVLALGASLTAACGDSGSGGQSGSGPVAISVGSGEGIFDLPLRVAQAKGYFDKQGLKVTFVSTNASTGPAALESGSVHFLNSSPTGFLSALAKGVPQVAVAADGLGNPLGIVVSKKFADAHELTAATPVEEAAKALDGSIGGASSANTKAQASNFLKARGVDPAKVKWVSLPSPAANKAALNSGQIDWFITGQPTPLSIEQAGEGLVVADSKRVPEWSGEQAGYGELIVARKDYLDKNPEVAKKFVAAVQEATAYMGAHLDDDELLNLASKEMKGIPVPVLEASLQQAGWPASAAMDDATWKKTLDFVNGLGVLPKVMTVTPNDWTNTYVPSGGGA</sequence>
<keyword evidence="3" id="KW-0732">Signal</keyword>
<dbReference type="InterPro" id="IPR015168">
    <property type="entry name" value="SsuA/THI5"/>
</dbReference>
<evidence type="ECO:0000256" key="1">
    <source>
        <dbReference type="ARBA" id="ARBA00004418"/>
    </source>
</evidence>
<comment type="caution">
    <text evidence="5">The sequence shown here is derived from an EMBL/GenBank/DDBJ whole genome shotgun (WGS) entry which is preliminary data.</text>
</comment>
<dbReference type="Gene3D" id="3.40.190.10">
    <property type="entry name" value="Periplasmic binding protein-like II"/>
    <property type="match status" value="2"/>
</dbReference>
<comment type="similarity">
    <text evidence="2">Belongs to the bacterial solute-binding protein SsuA/TauA family.</text>
</comment>
<name>A0ABN3CVV5_9ACTN</name>
<protein>
    <recommendedName>
        <fullName evidence="4">SsuA/THI5-like domain-containing protein</fullName>
    </recommendedName>
</protein>
<comment type="subcellular location">
    <subcellularLocation>
        <location evidence="1">Periplasm</location>
    </subcellularLocation>
</comment>
<keyword evidence="6" id="KW-1185">Reference proteome</keyword>
<dbReference type="PANTHER" id="PTHR30024:SF47">
    <property type="entry name" value="TAURINE-BINDING PERIPLASMIC PROTEIN"/>
    <property type="match status" value="1"/>
</dbReference>
<dbReference type="PANTHER" id="PTHR30024">
    <property type="entry name" value="ALIPHATIC SULFONATES-BINDING PROTEIN-RELATED"/>
    <property type="match status" value="1"/>
</dbReference>
<gene>
    <name evidence="5" type="ORF">GCM10009850_089570</name>
</gene>
<dbReference type="EMBL" id="BAAAQX010000033">
    <property type="protein sequence ID" value="GAA2213494.1"/>
    <property type="molecule type" value="Genomic_DNA"/>
</dbReference>
<dbReference type="Proteomes" id="UP001499843">
    <property type="component" value="Unassembled WGS sequence"/>
</dbReference>
<evidence type="ECO:0000256" key="2">
    <source>
        <dbReference type="ARBA" id="ARBA00010742"/>
    </source>
</evidence>
<evidence type="ECO:0000256" key="3">
    <source>
        <dbReference type="ARBA" id="ARBA00022729"/>
    </source>
</evidence>
<dbReference type="SUPFAM" id="SSF53850">
    <property type="entry name" value="Periplasmic binding protein-like II"/>
    <property type="match status" value="1"/>
</dbReference>
<proteinExistence type="inferred from homology"/>
<evidence type="ECO:0000313" key="6">
    <source>
        <dbReference type="Proteomes" id="UP001499843"/>
    </source>
</evidence>
<reference evidence="5 6" key="1">
    <citation type="journal article" date="2019" name="Int. J. Syst. Evol. Microbiol.">
        <title>The Global Catalogue of Microorganisms (GCM) 10K type strain sequencing project: providing services to taxonomists for standard genome sequencing and annotation.</title>
        <authorList>
            <consortium name="The Broad Institute Genomics Platform"/>
            <consortium name="The Broad Institute Genome Sequencing Center for Infectious Disease"/>
            <person name="Wu L."/>
            <person name="Ma J."/>
        </authorList>
    </citation>
    <scope>NUCLEOTIDE SEQUENCE [LARGE SCALE GENOMIC DNA]</scope>
    <source>
        <strain evidence="5 6">JCM 16114</strain>
    </source>
</reference>
<feature type="domain" description="SsuA/THI5-like" evidence="4">
    <location>
        <begin position="69"/>
        <end position="287"/>
    </location>
</feature>
<organism evidence="5 6">
    <name type="scientific">Nonomuraea monospora</name>
    <dbReference type="NCBI Taxonomy" id="568818"/>
    <lineage>
        <taxon>Bacteria</taxon>
        <taxon>Bacillati</taxon>
        <taxon>Actinomycetota</taxon>
        <taxon>Actinomycetes</taxon>
        <taxon>Streptosporangiales</taxon>
        <taxon>Streptosporangiaceae</taxon>
        <taxon>Nonomuraea</taxon>
    </lineage>
</organism>
<dbReference type="Pfam" id="PF09084">
    <property type="entry name" value="NMT1"/>
    <property type="match status" value="1"/>
</dbReference>
<evidence type="ECO:0000313" key="5">
    <source>
        <dbReference type="EMBL" id="GAA2213494.1"/>
    </source>
</evidence>